<protein>
    <recommendedName>
        <fullName evidence="3">CRIB domain-containing protein</fullName>
    </recommendedName>
</protein>
<name>A0A8J5KIH4_ZINOF</name>
<feature type="region of interest" description="Disordered" evidence="2">
    <location>
        <begin position="265"/>
        <end position="291"/>
    </location>
</feature>
<evidence type="ECO:0000313" key="5">
    <source>
        <dbReference type="Proteomes" id="UP000734854"/>
    </source>
</evidence>
<dbReference type="PANTHER" id="PTHR23177:SF64">
    <property type="entry name" value="RHO GTPASE-ACTIVATING PROTEIN 1"/>
    <property type="match status" value="1"/>
</dbReference>
<dbReference type="InterPro" id="IPR000095">
    <property type="entry name" value="CRIB_dom"/>
</dbReference>
<dbReference type="SMART" id="SM00285">
    <property type="entry name" value="PBD"/>
    <property type="match status" value="1"/>
</dbReference>
<accession>A0A8J5KIH4</accession>
<evidence type="ECO:0000259" key="3">
    <source>
        <dbReference type="SMART" id="SM00285"/>
    </source>
</evidence>
<dbReference type="InterPro" id="IPR036936">
    <property type="entry name" value="CRIB_dom_sf"/>
</dbReference>
<feature type="region of interest" description="Disordered" evidence="2">
    <location>
        <begin position="306"/>
        <end position="368"/>
    </location>
</feature>
<dbReference type="InterPro" id="IPR044785">
    <property type="entry name" value="RopGAP1-5"/>
</dbReference>
<dbReference type="CDD" id="cd00132">
    <property type="entry name" value="CRIB"/>
    <property type="match status" value="1"/>
</dbReference>
<keyword evidence="1" id="KW-0343">GTPase activation</keyword>
<evidence type="ECO:0000256" key="1">
    <source>
        <dbReference type="ARBA" id="ARBA00022468"/>
    </source>
</evidence>
<dbReference type="Gene3D" id="3.90.810.10">
    <property type="entry name" value="CRIB domain"/>
    <property type="match status" value="1"/>
</dbReference>
<keyword evidence="5" id="KW-1185">Reference proteome</keyword>
<proteinExistence type="predicted"/>
<organism evidence="4 5">
    <name type="scientific">Zingiber officinale</name>
    <name type="common">Ginger</name>
    <name type="synonym">Amomum zingiber</name>
    <dbReference type="NCBI Taxonomy" id="94328"/>
    <lineage>
        <taxon>Eukaryota</taxon>
        <taxon>Viridiplantae</taxon>
        <taxon>Streptophyta</taxon>
        <taxon>Embryophyta</taxon>
        <taxon>Tracheophyta</taxon>
        <taxon>Spermatophyta</taxon>
        <taxon>Magnoliopsida</taxon>
        <taxon>Liliopsida</taxon>
        <taxon>Zingiberales</taxon>
        <taxon>Zingiberaceae</taxon>
        <taxon>Zingiber</taxon>
    </lineage>
</organism>
<dbReference type="EMBL" id="JACMSC010000017">
    <property type="protein sequence ID" value="KAG6478183.1"/>
    <property type="molecule type" value="Genomic_DNA"/>
</dbReference>
<comment type="caution">
    <text evidence="4">The sequence shown here is derived from an EMBL/GenBank/DDBJ whole genome shotgun (WGS) entry which is preliminary data.</text>
</comment>
<dbReference type="Proteomes" id="UP000734854">
    <property type="component" value="Unassembled WGS sequence"/>
</dbReference>
<dbReference type="PANTHER" id="PTHR23177">
    <property type="entry name" value="MKIAA1688 PROTEIN"/>
    <property type="match status" value="1"/>
</dbReference>
<sequence length="368" mass="39695">MAEVLRSPSHFPSSPRRPLSCHSDDGFSGLLSPCSGIEECEAEEERPSGGGGGSCEIERKRGRRKSCGGGGGGTDGEGEEDEQRWQHMSVLALFLTVFQKSLLGCETDGAGGEDFNSMQIGWPTEVRHVAHVTFDRFHGFLGLPVEFEPEVPRRAPSASATVFGVSTESIQCSYDARGNSDAMPNRRRLCRTCEFAATDRGCSIGLGCQFDGRRCLGRTNKQDECTQHCHSVCSKHDADGRSFDCTDACSTSDELPEDAILKTLKERQDPTLDDASLSNADPSDENGHAGPELHLESCRKEATEHVIDESPLTSLNDASTEGMASCCEQESSANGSGIVHANSHGKKAQPNPQPESREGKKGKRTTNR</sequence>
<gene>
    <name evidence="4" type="ORF">ZIOFF_061616</name>
</gene>
<evidence type="ECO:0000313" key="4">
    <source>
        <dbReference type="EMBL" id="KAG6478183.1"/>
    </source>
</evidence>
<feature type="region of interest" description="Disordered" evidence="2">
    <location>
        <begin position="1"/>
        <end position="24"/>
    </location>
</feature>
<dbReference type="GO" id="GO:0005096">
    <property type="term" value="F:GTPase activator activity"/>
    <property type="evidence" value="ECO:0007669"/>
    <property type="project" value="UniProtKB-KW"/>
</dbReference>
<feature type="domain" description="CRIB" evidence="3">
    <location>
        <begin position="120"/>
        <end position="154"/>
    </location>
</feature>
<evidence type="ECO:0000256" key="2">
    <source>
        <dbReference type="SAM" id="MobiDB-lite"/>
    </source>
</evidence>
<dbReference type="AlphaFoldDB" id="A0A8J5KIH4"/>
<feature type="compositionally biased region" description="Low complexity" evidence="2">
    <location>
        <begin position="1"/>
        <end position="18"/>
    </location>
</feature>
<reference evidence="4 5" key="1">
    <citation type="submission" date="2020-08" db="EMBL/GenBank/DDBJ databases">
        <title>Plant Genome Project.</title>
        <authorList>
            <person name="Zhang R.-G."/>
        </authorList>
    </citation>
    <scope>NUCLEOTIDE SEQUENCE [LARGE SCALE GENOMIC DNA]</scope>
    <source>
        <tissue evidence="4">Rhizome</tissue>
    </source>
</reference>
<feature type="region of interest" description="Disordered" evidence="2">
    <location>
        <begin position="39"/>
        <end position="83"/>
    </location>
</feature>